<feature type="transmembrane region" description="Helical" evidence="6">
    <location>
        <begin position="35"/>
        <end position="57"/>
    </location>
</feature>
<dbReference type="InterPro" id="IPR052159">
    <property type="entry name" value="Competence_DNA_uptake"/>
</dbReference>
<evidence type="ECO:0000256" key="2">
    <source>
        <dbReference type="ARBA" id="ARBA00022475"/>
    </source>
</evidence>
<keyword evidence="2" id="KW-1003">Cell membrane</keyword>
<dbReference type="InterPro" id="IPR025405">
    <property type="entry name" value="DUF4131"/>
</dbReference>
<feature type="transmembrane region" description="Helical" evidence="6">
    <location>
        <begin position="344"/>
        <end position="363"/>
    </location>
</feature>
<dbReference type="InterPro" id="IPR004797">
    <property type="entry name" value="Competence_ComEC/Rec2"/>
</dbReference>
<dbReference type="Gene3D" id="3.60.15.10">
    <property type="entry name" value="Ribonuclease Z/Hydroxyacylglutathione hydrolase-like"/>
    <property type="match status" value="1"/>
</dbReference>
<accession>A0A2N0VES9</accession>
<feature type="domain" description="Metallo-beta-lactamase" evidence="7">
    <location>
        <begin position="556"/>
        <end position="759"/>
    </location>
</feature>
<evidence type="ECO:0000256" key="6">
    <source>
        <dbReference type="SAM" id="Phobius"/>
    </source>
</evidence>
<feature type="transmembrane region" description="Helical" evidence="6">
    <location>
        <begin position="427"/>
        <end position="450"/>
    </location>
</feature>
<keyword evidence="3 6" id="KW-0812">Transmembrane</keyword>
<name>A0A2N0VES9_9BACT</name>
<dbReference type="Pfam" id="PF03772">
    <property type="entry name" value="Competence"/>
    <property type="match status" value="1"/>
</dbReference>
<dbReference type="OrthoDB" id="9761531at2"/>
<dbReference type="NCBIfam" id="TIGR00361">
    <property type="entry name" value="ComEC_Rec2"/>
    <property type="match status" value="1"/>
</dbReference>
<dbReference type="GO" id="GO:0030420">
    <property type="term" value="P:establishment of competence for transformation"/>
    <property type="evidence" value="ECO:0007669"/>
    <property type="project" value="InterPro"/>
</dbReference>
<keyword evidence="5 6" id="KW-0472">Membrane</keyword>
<comment type="subcellular location">
    <subcellularLocation>
        <location evidence="1">Cell membrane</location>
        <topology evidence="1">Multi-pass membrane protein</topology>
    </subcellularLocation>
</comment>
<sequence>MSRLSRYRFPFASYPAVRVMLLIMLGIAWDYYSNINLFFSAVFFTSILILWGITEFLLRRYKIVLSSRLSIILYLILIISASFVWIKVADHNRQVHIEKTKFLELYAWENVVIEGLIKEKGFTAGGKRVYTIDVISTVYESESSIAENYRIRLYDDKPGRDLQNGTELKAEIQLYAFPEIRNPHDFDYGGWLHDQNIVAHGELVQLNGNSYEQKRIGWIKIREYVQNNIDKLFSADLAPMAKALFLGYKAEISDDTKQHFSRSGLSHIMAVSGLHVGFIVAPFWFIIPFLWTRKWGKWLGLLLLTFLLLGYAGLTGFSASVSRASLMAWLITYGKLFSKVRNSINLTAGAAIILLIIDPHQLFDVGFQLSFSAVFTILLLMPEAQRLIPIRYRFGKTGALATLVLISVVVQGGLFPVLTYYFGEFSIAGPVANAFVIPLMTVAVPVGLFFSVLPQIFYPFTTYAVFPVEWSLGWVEGVAEYIGSSDLSYFSFTNDSGLLFLLWLILILLLASSRIPEMKWKLLICVLFVLNLFMLEQTFKKSGDPVLRITFLDVGQGDAIHIQTPSQKHILVDAGRWSPGYDSGSRVINPYLKHVGIDEIDAVILSHPHADHIGGIVTIIENFKVQKIYQSSYAYDSQLYQNFLGKTDELDLPIKNIYAGDQIELEENIRIYVLGPMMRSSNPSNPNNSSVAVKVVYGDQSILLTGDAESQQESKMVNIYGDFLKSNLYKMGHHGSRTSSTETLLEIVEPEISVASLAFRNRFRHPNRDAVSRVSKFTQENYFTSLQGAVVFESDGKSIIKVDWK</sequence>
<evidence type="ECO:0000256" key="3">
    <source>
        <dbReference type="ARBA" id="ARBA00022692"/>
    </source>
</evidence>
<dbReference type="Proteomes" id="UP000233398">
    <property type="component" value="Unassembled WGS sequence"/>
</dbReference>
<keyword evidence="9" id="KW-1185">Reference proteome</keyword>
<dbReference type="NCBIfam" id="TIGR00360">
    <property type="entry name" value="ComEC_N-term"/>
    <property type="match status" value="1"/>
</dbReference>
<evidence type="ECO:0000313" key="9">
    <source>
        <dbReference type="Proteomes" id="UP000233398"/>
    </source>
</evidence>
<feature type="transmembrane region" description="Helical" evidence="6">
    <location>
        <begin position="298"/>
        <end position="314"/>
    </location>
</feature>
<dbReference type="EMBL" id="PISP01000006">
    <property type="protein sequence ID" value="PKD42702.1"/>
    <property type="molecule type" value="Genomic_DNA"/>
</dbReference>
<dbReference type="GO" id="GO:0005886">
    <property type="term" value="C:plasma membrane"/>
    <property type="evidence" value="ECO:0007669"/>
    <property type="project" value="UniProtKB-SubCell"/>
</dbReference>
<dbReference type="Pfam" id="PF00753">
    <property type="entry name" value="Lactamase_B"/>
    <property type="match status" value="1"/>
</dbReference>
<dbReference type="AlphaFoldDB" id="A0A2N0VES9"/>
<dbReference type="InterPro" id="IPR036866">
    <property type="entry name" value="RibonucZ/Hydroxyglut_hydro"/>
</dbReference>
<comment type="caution">
    <text evidence="8">The sequence shown here is derived from an EMBL/GenBank/DDBJ whole genome shotgun (WGS) entry which is preliminary data.</text>
</comment>
<dbReference type="PANTHER" id="PTHR30619:SF7">
    <property type="entry name" value="BETA-LACTAMASE DOMAIN PROTEIN"/>
    <property type="match status" value="1"/>
</dbReference>
<dbReference type="InterPro" id="IPR004477">
    <property type="entry name" value="ComEC_N"/>
</dbReference>
<dbReference type="SMART" id="SM00849">
    <property type="entry name" value="Lactamase_B"/>
    <property type="match status" value="1"/>
</dbReference>
<proteinExistence type="predicted"/>
<feature type="transmembrane region" description="Helical" evidence="6">
    <location>
        <begin position="12"/>
        <end position="29"/>
    </location>
</feature>
<keyword evidence="4 6" id="KW-1133">Transmembrane helix</keyword>
<feature type="transmembrane region" description="Helical" evidence="6">
    <location>
        <begin position="369"/>
        <end position="388"/>
    </location>
</feature>
<evidence type="ECO:0000256" key="5">
    <source>
        <dbReference type="ARBA" id="ARBA00023136"/>
    </source>
</evidence>
<feature type="transmembrane region" description="Helical" evidence="6">
    <location>
        <begin position="400"/>
        <end position="421"/>
    </location>
</feature>
<dbReference type="PANTHER" id="PTHR30619">
    <property type="entry name" value="DNA INTERNALIZATION/COMPETENCE PROTEIN COMEC/REC2"/>
    <property type="match status" value="1"/>
</dbReference>
<gene>
    <name evidence="8" type="ORF">CWD77_14985</name>
</gene>
<reference evidence="8 9" key="1">
    <citation type="submission" date="2017-11" db="EMBL/GenBank/DDBJ databases">
        <title>Rhodohalobacter 15182 sp. nov., isolated from a salt lake.</title>
        <authorList>
            <person name="Han S."/>
        </authorList>
    </citation>
    <scope>NUCLEOTIDE SEQUENCE [LARGE SCALE GENOMIC DNA]</scope>
    <source>
        <strain evidence="8 9">15182</strain>
    </source>
</reference>
<evidence type="ECO:0000313" key="8">
    <source>
        <dbReference type="EMBL" id="PKD42702.1"/>
    </source>
</evidence>
<evidence type="ECO:0000256" key="4">
    <source>
        <dbReference type="ARBA" id="ARBA00022989"/>
    </source>
</evidence>
<feature type="transmembrane region" description="Helical" evidence="6">
    <location>
        <begin position="487"/>
        <end position="510"/>
    </location>
</feature>
<feature type="transmembrane region" description="Helical" evidence="6">
    <location>
        <begin position="268"/>
        <end position="291"/>
    </location>
</feature>
<evidence type="ECO:0000259" key="7">
    <source>
        <dbReference type="SMART" id="SM00849"/>
    </source>
</evidence>
<feature type="transmembrane region" description="Helical" evidence="6">
    <location>
        <begin position="69"/>
        <end position="86"/>
    </location>
</feature>
<evidence type="ECO:0000256" key="1">
    <source>
        <dbReference type="ARBA" id="ARBA00004651"/>
    </source>
</evidence>
<protein>
    <submittedName>
        <fullName evidence="8">DNA internalization-related competence protein ComEC/Rec2</fullName>
    </submittedName>
</protein>
<dbReference type="InterPro" id="IPR035681">
    <property type="entry name" value="ComA-like_MBL"/>
</dbReference>
<organism evidence="8 9">
    <name type="scientific">Rhodohalobacter barkolensis</name>
    <dbReference type="NCBI Taxonomy" id="2053187"/>
    <lineage>
        <taxon>Bacteria</taxon>
        <taxon>Pseudomonadati</taxon>
        <taxon>Balneolota</taxon>
        <taxon>Balneolia</taxon>
        <taxon>Balneolales</taxon>
        <taxon>Balneolaceae</taxon>
        <taxon>Rhodohalobacter</taxon>
    </lineage>
</organism>
<dbReference type="InterPro" id="IPR001279">
    <property type="entry name" value="Metallo-B-lactamas"/>
</dbReference>
<dbReference type="SUPFAM" id="SSF56281">
    <property type="entry name" value="Metallo-hydrolase/oxidoreductase"/>
    <property type="match status" value="1"/>
</dbReference>
<dbReference type="CDD" id="cd07731">
    <property type="entry name" value="ComA-like_MBL-fold"/>
    <property type="match status" value="1"/>
</dbReference>
<dbReference type="Pfam" id="PF13567">
    <property type="entry name" value="DUF4131"/>
    <property type="match status" value="1"/>
</dbReference>
<feature type="transmembrane region" description="Helical" evidence="6">
    <location>
        <begin position="522"/>
        <end position="539"/>
    </location>
</feature>